<dbReference type="Proteomes" id="UP000783390">
    <property type="component" value="Unassembled WGS sequence"/>
</dbReference>
<dbReference type="Pfam" id="PF01126">
    <property type="entry name" value="Heme_oxygenase"/>
    <property type="match status" value="1"/>
</dbReference>
<dbReference type="CDD" id="cd19165">
    <property type="entry name" value="HemeO"/>
    <property type="match status" value="1"/>
</dbReference>
<dbReference type="PIRSF" id="PIRSF000343">
    <property type="entry name" value="Haem_Oase"/>
    <property type="match status" value="1"/>
</dbReference>
<reference evidence="4 5" key="1">
    <citation type="submission" date="2021-03" db="EMBL/GenBank/DDBJ databases">
        <title>Genomic Encyclopedia of Type Strains, Phase IV (KMG-IV): sequencing the most valuable type-strain genomes for metagenomic binning, comparative biology and taxonomic classification.</title>
        <authorList>
            <person name="Goeker M."/>
        </authorList>
    </citation>
    <scope>NUCLEOTIDE SEQUENCE [LARGE SCALE GENOMIC DNA]</scope>
    <source>
        <strain evidence="4 5">DSM 3984</strain>
    </source>
</reference>
<accession>A0ABS4F1C2</accession>
<comment type="caution">
    <text evidence="4">The sequence shown here is derived from an EMBL/GenBank/DDBJ whole genome shotgun (WGS) entry which is preliminary data.</text>
</comment>
<keyword evidence="5" id="KW-1185">Reference proteome</keyword>
<evidence type="ECO:0000313" key="4">
    <source>
        <dbReference type="EMBL" id="MBP1890022.1"/>
    </source>
</evidence>
<dbReference type="PANTHER" id="PTHR10720:SF0">
    <property type="entry name" value="HEME OXYGENASE"/>
    <property type="match status" value="1"/>
</dbReference>
<dbReference type="InterPro" id="IPR016053">
    <property type="entry name" value="Haem_Oase-like"/>
</dbReference>
<dbReference type="PRINTS" id="PR00088">
    <property type="entry name" value="HAEMOXYGNASE"/>
</dbReference>
<gene>
    <name evidence="4" type="ORF">J2Z53_001606</name>
</gene>
<dbReference type="InterPro" id="IPR002051">
    <property type="entry name" value="Haem_Oase"/>
</dbReference>
<dbReference type="GO" id="GO:0004392">
    <property type="term" value="F:heme oxygenase (decyclizing) activity"/>
    <property type="evidence" value="ECO:0007669"/>
    <property type="project" value="UniProtKB-EC"/>
</dbReference>
<dbReference type="EC" id="1.14.14.18" evidence="4"/>
<keyword evidence="3" id="KW-0408">Iron</keyword>
<evidence type="ECO:0000313" key="5">
    <source>
        <dbReference type="Proteomes" id="UP000783390"/>
    </source>
</evidence>
<dbReference type="InterPro" id="IPR016084">
    <property type="entry name" value="Haem_Oase-like_multi-hlx"/>
</dbReference>
<dbReference type="EMBL" id="JAGGJZ010000004">
    <property type="protein sequence ID" value="MBP1890022.1"/>
    <property type="molecule type" value="Genomic_DNA"/>
</dbReference>
<sequence>MNSFMKEIKNNNQILHDSAEKTGFLKRLMDGKASKESYAEYLFNIYEIYKTIEFNLEKYRENPVVNKFAIKKVYRTEEIYKDLKFLLGEKLSEMKLLASTKAYIDRINEVSEKQPELLIAHAYSRYLADLFGGRSIYKMLREAYGIEPEGLNYYVYDEIFEGAEDMRAFVMEYHGMLNEVNFDTKLEEKFINEVSNSYVYNIAISNELEIKLYNK</sequence>
<protein>
    <submittedName>
        <fullName evidence="4">Heme oxygenase</fullName>
        <ecNumber evidence="4">1.14.14.18</ecNumber>
    </submittedName>
</protein>
<keyword evidence="1" id="KW-0349">Heme</keyword>
<evidence type="ECO:0000256" key="1">
    <source>
        <dbReference type="ARBA" id="ARBA00022617"/>
    </source>
</evidence>
<keyword evidence="2" id="KW-0479">Metal-binding</keyword>
<dbReference type="PANTHER" id="PTHR10720">
    <property type="entry name" value="HEME OXYGENASE"/>
    <property type="match status" value="1"/>
</dbReference>
<organism evidence="4 5">
    <name type="scientific">Clostridium moniliforme</name>
    <dbReference type="NCBI Taxonomy" id="39489"/>
    <lineage>
        <taxon>Bacteria</taxon>
        <taxon>Bacillati</taxon>
        <taxon>Bacillota</taxon>
        <taxon>Clostridia</taxon>
        <taxon>Eubacteriales</taxon>
        <taxon>Clostridiaceae</taxon>
        <taxon>Clostridium</taxon>
    </lineage>
</organism>
<dbReference type="Gene3D" id="1.20.910.10">
    <property type="entry name" value="Heme oxygenase-like"/>
    <property type="match status" value="1"/>
</dbReference>
<name>A0ABS4F1C2_9CLOT</name>
<proteinExistence type="predicted"/>
<evidence type="ECO:0000256" key="2">
    <source>
        <dbReference type="ARBA" id="ARBA00022723"/>
    </source>
</evidence>
<dbReference type="SUPFAM" id="SSF48613">
    <property type="entry name" value="Heme oxygenase-like"/>
    <property type="match status" value="1"/>
</dbReference>
<evidence type="ECO:0000256" key="3">
    <source>
        <dbReference type="ARBA" id="ARBA00023004"/>
    </source>
</evidence>
<keyword evidence="4" id="KW-0560">Oxidoreductase</keyword>
<dbReference type="RefSeq" id="WP_209796940.1">
    <property type="nucleotide sequence ID" value="NZ_JAGGJZ010000004.1"/>
</dbReference>